<feature type="signal peptide" evidence="2">
    <location>
        <begin position="1"/>
        <end position="19"/>
    </location>
</feature>
<accession>H1Q4R6</accession>
<gene>
    <name evidence="4" type="ORF">HMPREF9140_01904</name>
</gene>
<organism evidence="4 5">
    <name type="scientific">Prevotella micans F0438</name>
    <dbReference type="NCBI Taxonomy" id="883158"/>
    <lineage>
        <taxon>Bacteria</taxon>
        <taxon>Pseudomonadati</taxon>
        <taxon>Bacteroidota</taxon>
        <taxon>Bacteroidia</taxon>
        <taxon>Bacteroidales</taxon>
        <taxon>Prevotellaceae</taxon>
        <taxon>Prevotella</taxon>
    </lineage>
</organism>
<protein>
    <recommendedName>
        <fullName evidence="3">SPOR domain-containing protein</fullName>
    </recommendedName>
</protein>
<comment type="caution">
    <text evidence="4">The sequence shown here is derived from an EMBL/GenBank/DDBJ whole genome shotgun (WGS) entry which is preliminary data.</text>
</comment>
<dbReference type="SUPFAM" id="SSF110997">
    <property type="entry name" value="Sporulation related repeat"/>
    <property type="match status" value="1"/>
</dbReference>
<evidence type="ECO:0000256" key="1">
    <source>
        <dbReference type="SAM" id="MobiDB-lite"/>
    </source>
</evidence>
<feature type="chain" id="PRO_5003552079" description="SPOR domain-containing protein" evidence="2">
    <location>
        <begin position="20"/>
        <end position="239"/>
    </location>
</feature>
<dbReference type="PROSITE" id="PS51724">
    <property type="entry name" value="SPOR"/>
    <property type="match status" value="1"/>
</dbReference>
<keyword evidence="5" id="KW-1185">Reference proteome</keyword>
<feature type="domain" description="SPOR" evidence="3">
    <location>
        <begin position="147"/>
        <end position="228"/>
    </location>
</feature>
<keyword evidence="2" id="KW-0732">Signal</keyword>
<evidence type="ECO:0000256" key="2">
    <source>
        <dbReference type="SAM" id="SignalP"/>
    </source>
</evidence>
<name>H1Q4R6_9BACT</name>
<evidence type="ECO:0000313" key="5">
    <source>
        <dbReference type="Proteomes" id="UP000016023"/>
    </source>
</evidence>
<feature type="compositionally biased region" description="Basic and acidic residues" evidence="1">
    <location>
        <begin position="43"/>
        <end position="77"/>
    </location>
</feature>
<dbReference type="PATRIC" id="fig|883158.3.peg.1908"/>
<feature type="region of interest" description="Disordered" evidence="1">
    <location>
        <begin position="39"/>
        <end position="90"/>
    </location>
</feature>
<dbReference type="AlphaFoldDB" id="H1Q4R6"/>
<dbReference type="STRING" id="883158.HMPREF9140_01904"/>
<dbReference type="GO" id="GO:0042834">
    <property type="term" value="F:peptidoglycan binding"/>
    <property type="evidence" value="ECO:0007669"/>
    <property type="project" value="InterPro"/>
</dbReference>
<dbReference type="Pfam" id="PF05036">
    <property type="entry name" value="SPOR"/>
    <property type="match status" value="1"/>
</dbReference>
<evidence type="ECO:0000259" key="3">
    <source>
        <dbReference type="PROSITE" id="PS51724"/>
    </source>
</evidence>
<dbReference type="HOGENOM" id="CLU_106289_0_0_10"/>
<reference evidence="4 5" key="1">
    <citation type="submission" date="2011-12" db="EMBL/GenBank/DDBJ databases">
        <title>The Genome Sequence of Prevotella micans F0438.</title>
        <authorList>
            <consortium name="The Broad Institute Genome Sequencing Platform"/>
            <person name="Earl A."/>
            <person name="Ward D."/>
            <person name="Feldgarden M."/>
            <person name="Gevers D."/>
            <person name="Izard J."/>
            <person name="Baranova O.V."/>
            <person name="Blanton J.M."/>
            <person name="Wade W.G."/>
            <person name="Dewhirst F.E."/>
            <person name="Young S.K."/>
            <person name="Zeng Q."/>
            <person name="Gargeya S."/>
            <person name="Fitzgerald M."/>
            <person name="Haas B."/>
            <person name="Abouelleil A."/>
            <person name="Alvarado L."/>
            <person name="Arachchi H.M."/>
            <person name="Berlin A."/>
            <person name="Chapman S.B."/>
            <person name="Gearin G."/>
            <person name="Goldberg J."/>
            <person name="Griggs A."/>
            <person name="Gujja S."/>
            <person name="Hansen M."/>
            <person name="Heiman D."/>
            <person name="Howarth C."/>
            <person name="Larimer J."/>
            <person name="Lui A."/>
            <person name="MacDonald P.J.P."/>
            <person name="McCowen C."/>
            <person name="Montmayeur A."/>
            <person name="Murphy C."/>
            <person name="Neiman D."/>
            <person name="Pearson M."/>
            <person name="Priest M."/>
            <person name="Roberts A."/>
            <person name="Saif S."/>
            <person name="Shea T."/>
            <person name="Sisk P."/>
            <person name="Stolte C."/>
            <person name="Sykes S."/>
            <person name="Wortman J."/>
            <person name="Nusbaum C."/>
            <person name="Birren B."/>
        </authorList>
    </citation>
    <scope>NUCLEOTIDE SEQUENCE [LARGE SCALE GENOMIC DNA]</scope>
    <source>
        <strain evidence="4 5">F0438</strain>
    </source>
</reference>
<dbReference type="EMBL" id="AGWK01000052">
    <property type="protein sequence ID" value="EHO66959.1"/>
    <property type="molecule type" value="Genomic_DNA"/>
</dbReference>
<sequence>MKKLLTTLAILFLGILSIAAQGTVTISHSSDIDALVNKKQTTKTKEQIKAEKKAAKKAEKEKKKLEKEQQKNKRTVELKPQQANPSATLKQEVKKITVPKISEIQEELPRVKREPTQPMQRTKLVKKRVKHEPVGTQKVTRRVLKGITKTRGFRVQAYTGGNTRAARQEAERIGQQVKMLFPEEPVYVHFYSPRWMCLVGNYTDYEQARKVLRKLQRNGIPKAGIIRMMVTATTSVPIE</sequence>
<dbReference type="Proteomes" id="UP000016023">
    <property type="component" value="Unassembled WGS sequence"/>
</dbReference>
<dbReference type="InterPro" id="IPR007730">
    <property type="entry name" value="SPOR-like_dom"/>
</dbReference>
<dbReference type="RefSeq" id="WP_006953498.1">
    <property type="nucleotide sequence ID" value="NZ_JH594523.1"/>
</dbReference>
<feature type="region of interest" description="Disordered" evidence="1">
    <location>
        <begin position="113"/>
        <end position="136"/>
    </location>
</feature>
<evidence type="ECO:0000313" key="4">
    <source>
        <dbReference type="EMBL" id="EHO66959.1"/>
    </source>
</evidence>
<dbReference type="InterPro" id="IPR036680">
    <property type="entry name" value="SPOR-like_sf"/>
</dbReference>
<proteinExistence type="predicted"/>